<dbReference type="EMBL" id="MTYJ01000072">
    <property type="protein sequence ID" value="OQV16635.1"/>
    <property type="molecule type" value="Genomic_DNA"/>
</dbReference>
<evidence type="ECO:0000313" key="7">
    <source>
        <dbReference type="EMBL" id="OQV16635.1"/>
    </source>
</evidence>
<dbReference type="InterPro" id="IPR028082">
    <property type="entry name" value="Peripla_BP_I"/>
</dbReference>
<keyword evidence="4 5" id="KW-0472">Membrane</keyword>
<feature type="non-terminal residue" evidence="7">
    <location>
        <position position="1"/>
    </location>
</feature>
<dbReference type="GO" id="GO:0016020">
    <property type="term" value="C:membrane"/>
    <property type="evidence" value="ECO:0007669"/>
    <property type="project" value="UniProtKB-SubCell"/>
</dbReference>
<comment type="subcellular location">
    <subcellularLocation>
        <location evidence="1">Membrane</location>
    </subcellularLocation>
</comment>
<accession>A0A1W0WN66</accession>
<reference evidence="8" key="1">
    <citation type="submission" date="2017-01" db="EMBL/GenBank/DDBJ databases">
        <title>Comparative genomics of anhydrobiosis in the tardigrade Hypsibius dujardini.</title>
        <authorList>
            <person name="Yoshida Y."/>
            <person name="Koutsovoulos G."/>
            <person name="Laetsch D."/>
            <person name="Stevens L."/>
            <person name="Kumar S."/>
            <person name="Horikawa D."/>
            <person name="Ishino K."/>
            <person name="Komine S."/>
            <person name="Tomita M."/>
            <person name="Blaxter M."/>
            <person name="Arakawa K."/>
        </authorList>
    </citation>
    <scope>NUCLEOTIDE SEQUENCE [LARGE SCALE GENOMIC DNA]</scope>
    <source>
        <strain evidence="8">Z151</strain>
    </source>
</reference>
<evidence type="ECO:0000256" key="1">
    <source>
        <dbReference type="ARBA" id="ARBA00004370"/>
    </source>
</evidence>
<comment type="caution">
    <text evidence="7">The sequence shown here is derived from an EMBL/GenBank/DDBJ whole genome shotgun (WGS) entry which is preliminary data.</text>
</comment>
<gene>
    <name evidence="7" type="ORF">BV898_20153</name>
</gene>
<dbReference type="InterPro" id="IPR001828">
    <property type="entry name" value="ANF_lig-bd_rcpt"/>
</dbReference>
<protein>
    <recommendedName>
        <fullName evidence="6">Receptor ligand binding region domain-containing protein</fullName>
    </recommendedName>
</protein>
<evidence type="ECO:0000256" key="2">
    <source>
        <dbReference type="ARBA" id="ARBA00022692"/>
    </source>
</evidence>
<evidence type="ECO:0000256" key="5">
    <source>
        <dbReference type="SAM" id="Phobius"/>
    </source>
</evidence>
<evidence type="ECO:0000256" key="3">
    <source>
        <dbReference type="ARBA" id="ARBA00022989"/>
    </source>
</evidence>
<dbReference type="AlphaFoldDB" id="A0A1W0WN66"/>
<keyword evidence="8" id="KW-1185">Reference proteome</keyword>
<feature type="transmembrane region" description="Helical" evidence="5">
    <location>
        <begin position="350"/>
        <end position="372"/>
    </location>
</feature>
<keyword evidence="2 5" id="KW-0812">Transmembrane</keyword>
<proteinExistence type="predicted"/>
<dbReference type="SUPFAM" id="SSF53822">
    <property type="entry name" value="Periplasmic binding protein-like I"/>
    <property type="match status" value="1"/>
</dbReference>
<evidence type="ECO:0000313" key="8">
    <source>
        <dbReference type="Proteomes" id="UP000192578"/>
    </source>
</evidence>
<feature type="domain" description="Receptor ligand binding region" evidence="6">
    <location>
        <begin position="18"/>
        <end position="289"/>
    </location>
</feature>
<organism evidence="7 8">
    <name type="scientific">Hypsibius exemplaris</name>
    <name type="common">Freshwater tardigrade</name>
    <dbReference type="NCBI Taxonomy" id="2072580"/>
    <lineage>
        <taxon>Eukaryota</taxon>
        <taxon>Metazoa</taxon>
        <taxon>Ecdysozoa</taxon>
        <taxon>Tardigrada</taxon>
        <taxon>Eutardigrada</taxon>
        <taxon>Parachela</taxon>
        <taxon>Hypsibioidea</taxon>
        <taxon>Hypsibiidae</taxon>
        <taxon>Hypsibius</taxon>
    </lineage>
</organism>
<dbReference type="Gene3D" id="3.40.50.2300">
    <property type="match status" value="1"/>
</dbReference>
<dbReference type="Pfam" id="PF01094">
    <property type="entry name" value="ANF_receptor"/>
    <property type="match status" value="1"/>
</dbReference>
<evidence type="ECO:0000259" key="6">
    <source>
        <dbReference type="Pfam" id="PF01094"/>
    </source>
</evidence>
<keyword evidence="3 5" id="KW-1133">Transmembrane helix</keyword>
<sequence>MDVLVGTCAITNVAYVEKGRFPTVLSFSSVDMSAYYAAVTSVVQHFNWQSVAVINDAMTRSDSRVNVVNQEMCRALIALLRDLDPIVNVLEVQADSTTRNWTTPVRIAREHSRIVLTCTAQDRIRSLLLGAADLRMADGDHVFLLLYRIVNWRRNDSSDEKVSKMLPSTIVVQPSLGDVSLQQALQTLRQRPSNDSLDTSSSVQRSSLASEMMFTMSENLRVIAMPCIDNLEIVAQVMHEFSSSATYIGGRELARTFYNRSFTTFLTESEVKMTSRGTRRSIIDVLQFNSTQQDFEPVLIFDSATFKLQKSSTSRVRWKSGSDDAPPDRVPCMIAERCRAEQEARRNQEIAAGASCATVFSILLVAGFIEILRRRQSAPDSFWWWLSEQNLRSHNRIPAYVF</sequence>
<name>A0A1W0WN66_HYPEX</name>
<dbReference type="Proteomes" id="UP000192578">
    <property type="component" value="Unassembled WGS sequence"/>
</dbReference>
<evidence type="ECO:0000256" key="4">
    <source>
        <dbReference type="ARBA" id="ARBA00023136"/>
    </source>
</evidence>